<dbReference type="InterPro" id="IPR010980">
    <property type="entry name" value="Cyt_c/b562"/>
</dbReference>
<dbReference type="SUPFAM" id="SSF47175">
    <property type="entry name" value="Cytochromes"/>
    <property type="match status" value="1"/>
</dbReference>
<gene>
    <name evidence="1" type="ORF">RBWH47_04168</name>
</gene>
<dbReference type="GO" id="GO:0022900">
    <property type="term" value="P:electron transport chain"/>
    <property type="evidence" value="ECO:0007669"/>
    <property type="project" value="InterPro"/>
</dbReference>
<dbReference type="GO" id="GO:0020037">
    <property type="term" value="F:heme binding"/>
    <property type="evidence" value="ECO:0007669"/>
    <property type="project" value="InterPro"/>
</dbReference>
<dbReference type="Proteomes" id="UP000006222">
    <property type="component" value="Unassembled WGS sequence"/>
</dbReference>
<dbReference type="RefSeq" id="WP_007325260.1">
    <property type="nucleotide sequence ID" value="NZ_AFAR01000072.1"/>
</dbReference>
<reference evidence="1 2" key="1">
    <citation type="journal article" date="2013" name="Mar. Genomics">
        <title>Expression of sulfatases in Rhodopirellula baltica and the diversity of sulfatases in the genus Rhodopirellula.</title>
        <authorList>
            <person name="Wegner C.E."/>
            <person name="Richter-Heitmann T."/>
            <person name="Klindworth A."/>
            <person name="Klockow C."/>
            <person name="Richter M."/>
            <person name="Achstetter T."/>
            <person name="Glockner F.O."/>
            <person name="Harder J."/>
        </authorList>
    </citation>
    <scope>NUCLEOTIDE SEQUENCE [LARGE SCALE GENOMIC DNA]</scope>
    <source>
        <strain evidence="1 2">WH47</strain>
    </source>
</reference>
<dbReference type="PATRIC" id="fig|991778.3.peg.1379"/>
<dbReference type="AlphaFoldDB" id="F2ANP3"/>
<organism evidence="1 2">
    <name type="scientific">Rhodopirellula baltica WH47</name>
    <dbReference type="NCBI Taxonomy" id="991778"/>
    <lineage>
        <taxon>Bacteria</taxon>
        <taxon>Pseudomonadati</taxon>
        <taxon>Planctomycetota</taxon>
        <taxon>Planctomycetia</taxon>
        <taxon>Pirellulales</taxon>
        <taxon>Pirellulaceae</taxon>
        <taxon>Rhodopirellula</taxon>
    </lineage>
</organism>
<name>F2ANP3_RHOBT</name>
<dbReference type="GO" id="GO:0005506">
    <property type="term" value="F:iron ion binding"/>
    <property type="evidence" value="ECO:0007669"/>
    <property type="project" value="InterPro"/>
</dbReference>
<accession>F2ANP3</accession>
<protein>
    <submittedName>
        <fullName evidence="1">Uncharacterized protein</fullName>
    </submittedName>
</protein>
<comment type="caution">
    <text evidence="1">The sequence shown here is derived from an EMBL/GenBank/DDBJ whole genome shotgun (WGS) entry which is preliminary data.</text>
</comment>
<sequence>MMRRLFAIMLSSVVVIGSLWTMSLRANPPTGNEERSDGSQLTPLMRMKLEKSKAILEGLTLEDYDKVASNARSLRLLSTESGWNVIQTREYADQSRDFQRATDLVVEAAEEKDIHRATIGYVAMTVRCVECHSYMRKHREELIKLPRE</sequence>
<dbReference type="GO" id="GO:0009055">
    <property type="term" value="F:electron transfer activity"/>
    <property type="evidence" value="ECO:0007669"/>
    <property type="project" value="InterPro"/>
</dbReference>
<evidence type="ECO:0000313" key="2">
    <source>
        <dbReference type="Proteomes" id="UP000006222"/>
    </source>
</evidence>
<evidence type="ECO:0000313" key="1">
    <source>
        <dbReference type="EMBL" id="EGF28715.1"/>
    </source>
</evidence>
<proteinExistence type="predicted"/>
<dbReference type="EMBL" id="AFAR01000072">
    <property type="protein sequence ID" value="EGF28715.1"/>
    <property type="molecule type" value="Genomic_DNA"/>
</dbReference>